<dbReference type="GO" id="GO:0003700">
    <property type="term" value="F:DNA-binding transcription factor activity"/>
    <property type="evidence" value="ECO:0007669"/>
    <property type="project" value="InterPro"/>
</dbReference>
<dbReference type="InterPro" id="IPR046347">
    <property type="entry name" value="bZIP_sf"/>
</dbReference>
<accession>A0A125R004</accession>
<feature type="repeat" description="ANK" evidence="1">
    <location>
        <begin position="296"/>
        <end position="322"/>
    </location>
</feature>
<feature type="region of interest" description="Disordered" evidence="3">
    <location>
        <begin position="231"/>
        <end position="253"/>
    </location>
</feature>
<dbReference type="AlphaFoldDB" id="A0A125R004"/>
<proteinExistence type="evidence at transcript level"/>
<keyword evidence="2" id="KW-0175">Coiled coil</keyword>
<protein>
    <submittedName>
        <fullName evidence="4">Putative ANK-containing protein</fullName>
    </submittedName>
</protein>
<feature type="region of interest" description="Disordered" evidence="3">
    <location>
        <begin position="120"/>
        <end position="145"/>
    </location>
</feature>
<dbReference type="EMBL" id="KT250990">
    <property type="protein sequence ID" value="AMB51803.1"/>
    <property type="molecule type" value="mRNA"/>
</dbReference>
<dbReference type="SMART" id="SM00248">
    <property type="entry name" value="ANK"/>
    <property type="match status" value="2"/>
</dbReference>
<feature type="compositionally biased region" description="Polar residues" evidence="3">
    <location>
        <begin position="120"/>
        <end position="130"/>
    </location>
</feature>
<sequence length="332" mass="36393">MYKDLMKPDEDWTNLSNNVDRRRIQNRIAQRAYRRSMKEHRIEVEHLRETIKQLEGTAAAHTATDVVIRNALGTSPEALRAFDEGPWLKMQESFGDGENQRDGVTTPRTLRPDQAIAVGLQSSASMNNSRGLDGPPESGARLNAGTPMTSFCPWLQTTCSPQNRGPQMPDMLLIQDQLQKDSSLQEQSSLSSQSRGLMADNASPALINHGQSPTSDATQYAVSSVGEIDITPWSDVDNPPAQRLSTNQTPPPSYGDPGLTFPHRGSSLLHLAVASGNADTLRILLQYTVTSTRDIAGYTPLERAVLAGRTDLVKILLEHGIENANQIDNSEL</sequence>
<evidence type="ECO:0000256" key="3">
    <source>
        <dbReference type="SAM" id="MobiDB-lite"/>
    </source>
</evidence>
<dbReference type="Gene3D" id="1.25.40.20">
    <property type="entry name" value="Ankyrin repeat-containing domain"/>
    <property type="match status" value="1"/>
</dbReference>
<name>A0A125R004_CLACD</name>
<dbReference type="CDD" id="cd14688">
    <property type="entry name" value="bZIP_YAP"/>
    <property type="match status" value="1"/>
</dbReference>
<reference evidence="4" key="1">
    <citation type="submission" date="2015-07" db="EMBL/GenBank/DDBJ databases">
        <authorList>
            <person name="Noorani M."/>
        </authorList>
    </citation>
    <scope>NUCLEOTIDE SEQUENCE</scope>
</reference>
<evidence type="ECO:0000256" key="2">
    <source>
        <dbReference type="SAM" id="Coils"/>
    </source>
</evidence>
<feature type="coiled-coil region" evidence="2">
    <location>
        <begin position="37"/>
        <end position="64"/>
    </location>
</feature>
<dbReference type="SUPFAM" id="SSF48403">
    <property type="entry name" value="Ankyrin repeat"/>
    <property type="match status" value="1"/>
</dbReference>
<organism evidence="4">
    <name type="scientific">Cladosporium cladosporioides</name>
    <dbReference type="NCBI Taxonomy" id="29917"/>
    <lineage>
        <taxon>Eukaryota</taxon>
        <taxon>Fungi</taxon>
        <taxon>Dikarya</taxon>
        <taxon>Ascomycota</taxon>
        <taxon>Pezizomycotina</taxon>
        <taxon>Dothideomycetes</taxon>
        <taxon>Dothideomycetidae</taxon>
        <taxon>Cladosporiales</taxon>
        <taxon>Cladosporiaceae</taxon>
        <taxon>Cladosporium</taxon>
    </lineage>
</organism>
<dbReference type="InterPro" id="IPR036770">
    <property type="entry name" value="Ankyrin_rpt-contain_sf"/>
</dbReference>
<dbReference type="Pfam" id="PF12796">
    <property type="entry name" value="Ank_2"/>
    <property type="match status" value="1"/>
</dbReference>
<evidence type="ECO:0000256" key="1">
    <source>
        <dbReference type="PROSITE-ProRule" id="PRU00023"/>
    </source>
</evidence>
<dbReference type="PROSITE" id="PS50088">
    <property type="entry name" value="ANK_REPEAT"/>
    <property type="match status" value="2"/>
</dbReference>
<dbReference type="PROSITE" id="PS50297">
    <property type="entry name" value="ANK_REP_REGION"/>
    <property type="match status" value="2"/>
</dbReference>
<evidence type="ECO:0000313" key="4">
    <source>
        <dbReference type="EMBL" id="AMB51803.1"/>
    </source>
</evidence>
<dbReference type="SUPFAM" id="SSF57959">
    <property type="entry name" value="Leucine zipper domain"/>
    <property type="match status" value="1"/>
</dbReference>
<keyword evidence="1" id="KW-0040">ANK repeat</keyword>
<dbReference type="InterPro" id="IPR002110">
    <property type="entry name" value="Ankyrin_rpt"/>
</dbReference>
<reference evidence="4" key="2">
    <citation type="journal article" date="2016" name="Angew. Chem. Int. Ed. Engl.">
        <title>Production of new cladosporin analogues by reconstitution of the polyketide synthases responsible for the biosynthesis of this antimalarial agent.</title>
        <authorList>
            <person name="Cochrane R.V."/>
            <person name="Sanichar R."/>
            <person name="Lambkin G.R."/>
            <person name="Reiz B."/>
            <person name="Xu W."/>
            <person name="Tang Y."/>
            <person name="Vederas J.C."/>
        </authorList>
    </citation>
    <scope>NUCLEOTIDE SEQUENCE</scope>
</reference>
<feature type="repeat" description="ANK" evidence="1">
    <location>
        <begin position="264"/>
        <end position="286"/>
    </location>
</feature>